<name>A0A9D1TS50_9FIRM</name>
<evidence type="ECO:0000313" key="10">
    <source>
        <dbReference type="Proteomes" id="UP000823990"/>
    </source>
</evidence>
<gene>
    <name evidence="9" type="primary">holA</name>
    <name evidence="9" type="ORF">H9892_02375</name>
</gene>
<evidence type="ECO:0000256" key="5">
    <source>
        <dbReference type="ARBA" id="ARBA00022932"/>
    </source>
</evidence>
<dbReference type="PANTHER" id="PTHR34388">
    <property type="entry name" value="DNA POLYMERASE III SUBUNIT DELTA"/>
    <property type="match status" value="1"/>
</dbReference>
<dbReference type="InterPro" id="IPR048466">
    <property type="entry name" value="DNA_pol3_delta-like_C"/>
</dbReference>
<dbReference type="Pfam" id="PF21694">
    <property type="entry name" value="DNA_pol3_delta_C"/>
    <property type="match status" value="1"/>
</dbReference>
<dbReference type="GO" id="GO:0003887">
    <property type="term" value="F:DNA-directed DNA polymerase activity"/>
    <property type="evidence" value="ECO:0007669"/>
    <property type="project" value="UniProtKB-KW"/>
</dbReference>
<organism evidence="9 10">
    <name type="scientific">Candidatus Protoclostridium stercorigallinarum</name>
    <dbReference type="NCBI Taxonomy" id="2838741"/>
    <lineage>
        <taxon>Bacteria</taxon>
        <taxon>Bacillati</taxon>
        <taxon>Bacillota</taxon>
        <taxon>Clostridia</taxon>
        <taxon>Candidatus Protoclostridium</taxon>
    </lineage>
</organism>
<dbReference type="SUPFAM" id="SSF48019">
    <property type="entry name" value="post-AAA+ oligomerization domain-like"/>
    <property type="match status" value="1"/>
</dbReference>
<evidence type="ECO:0000259" key="8">
    <source>
        <dbReference type="Pfam" id="PF21694"/>
    </source>
</evidence>
<evidence type="ECO:0000256" key="6">
    <source>
        <dbReference type="ARBA" id="ARBA00034754"/>
    </source>
</evidence>
<keyword evidence="2 9" id="KW-0808">Transferase</keyword>
<dbReference type="Proteomes" id="UP000823990">
    <property type="component" value="Unassembled WGS sequence"/>
</dbReference>
<dbReference type="EC" id="2.7.7.7" evidence="1"/>
<accession>A0A9D1TS50</accession>
<comment type="caution">
    <text evidence="9">The sequence shown here is derived from an EMBL/GenBank/DDBJ whole genome shotgun (WGS) entry which is preliminary data.</text>
</comment>
<keyword evidence="4" id="KW-0235">DNA replication</keyword>
<evidence type="ECO:0000256" key="4">
    <source>
        <dbReference type="ARBA" id="ARBA00022705"/>
    </source>
</evidence>
<dbReference type="Gene3D" id="3.40.50.300">
    <property type="entry name" value="P-loop containing nucleotide triphosphate hydrolases"/>
    <property type="match status" value="1"/>
</dbReference>
<dbReference type="GO" id="GO:0003677">
    <property type="term" value="F:DNA binding"/>
    <property type="evidence" value="ECO:0007669"/>
    <property type="project" value="InterPro"/>
</dbReference>
<keyword evidence="3 9" id="KW-0548">Nucleotidyltransferase</keyword>
<proteinExistence type="inferred from homology"/>
<evidence type="ECO:0000256" key="2">
    <source>
        <dbReference type="ARBA" id="ARBA00022679"/>
    </source>
</evidence>
<comment type="catalytic activity">
    <reaction evidence="7">
        <text>DNA(n) + a 2'-deoxyribonucleoside 5'-triphosphate = DNA(n+1) + diphosphate</text>
        <dbReference type="Rhea" id="RHEA:22508"/>
        <dbReference type="Rhea" id="RHEA-COMP:17339"/>
        <dbReference type="Rhea" id="RHEA-COMP:17340"/>
        <dbReference type="ChEBI" id="CHEBI:33019"/>
        <dbReference type="ChEBI" id="CHEBI:61560"/>
        <dbReference type="ChEBI" id="CHEBI:173112"/>
        <dbReference type="EC" id="2.7.7.7"/>
    </reaction>
</comment>
<reference evidence="9" key="1">
    <citation type="journal article" date="2021" name="PeerJ">
        <title>Extensive microbial diversity within the chicken gut microbiome revealed by metagenomics and culture.</title>
        <authorList>
            <person name="Gilroy R."/>
            <person name="Ravi A."/>
            <person name="Getino M."/>
            <person name="Pursley I."/>
            <person name="Horton D.L."/>
            <person name="Alikhan N.F."/>
            <person name="Baker D."/>
            <person name="Gharbi K."/>
            <person name="Hall N."/>
            <person name="Watson M."/>
            <person name="Adriaenssens E.M."/>
            <person name="Foster-Nyarko E."/>
            <person name="Jarju S."/>
            <person name="Secka A."/>
            <person name="Antonio M."/>
            <person name="Oren A."/>
            <person name="Chaudhuri R.R."/>
            <person name="La Ragione R."/>
            <person name="Hildebrand F."/>
            <person name="Pallen M.J."/>
        </authorList>
    </citation>
    <scope>NUCLEOTIDE SEQUENCE</scope>
    <source>
        <strain evidence="9">12435</strain>
    </source>
</reference>
<dbReference type="PANTHER" id="PTHR34388:SF1">
    <property type="entry name" value="DNA POLYMERASE III SUBUNIT DELTA"/>
    <property type="match status" value="1"/>
</dbReference>
<evidence type="ECO:0000256" key="1">
    <source>
        <dbReference type="ARBA" id="ARBA00012417"/>
    </source>
</evidence>
<dbReference type="InterPro" id="IPR008921">
    <property type="entry name" value="DNA_pol3_clamp-load_cplx_C"/>
</dbReference>
<dbReference type="AlphaFoldDB" id="A0A9D1TS50"/>
<dbReference type="GO" id="GO:0009360">
    <property type="term" value="C:DNA polymerase III complex"/>
    <property type="evidence" value="ECO:0007669"/>
    <property type="project" value="TreeGrafter"/>
</dbReference>
<evidence type="ECO:0000256" key="3">
    <source>
        <dbReference type="ARBA" id="ARBA00022695"/>
    </source>
</evidence>
<protein>
    <recommendedName>
        <fullName evidence="1">DNA-directed DNA polymerase</fullName>
        <ecNumber evidence="1">2.7.7.7</ecNumber>
    </recommendedName>
</protein>
<feature type="domain" description="DNA polymerase III delta subunit-like C-terminal" evidence="8">
    <location>
        <begin position="202"/>
        <end position="314"/>
    </location>
</feature>
<dbReference type="GO" id="GO:0006261">
    <property type="term" value="P:DNA-templated DNA replication"/>
    <property type="evidence" value="ECO:0007669"/>
    <property type="project" value="TreeGrafter"/>
</dbReference>
<dbReference type="InterPro" id="IPR005790">
    <property type="entry name" value="DNA_polIII_delta"/>
</dbReference>
<sequence>MRFTELKSSLASAPPSFGYYLTGDDEYVRSRAVDMITAAASYPEFNVTVLDSPSSGAVLDELNALPVMSDVRCVVVRTLSEAEELAGYPDDPNPTSVLVVCGRAKGKRGDKKDVRLTAFLSSLTEVDCSPVDKTFVFRWMAAEGKKYDAAVTREAAELLWQYCRGYMTAISVETDKLCSYRSGGTVTADDVRDLVSPSAEYAVWQLAEAAAAGDTAKAYAVLRSMDSSAKAPEMLFALLYRHFRRMFYALVTPDEKTLAKELDMNPRSIFAVKREASRFGAATLKNILLRLSRADGDLKSGALSRDAAAEVLISAAAGGKTAGW</sequence>
<dbReference type="NCBIfam" id="TIGR01128">
    <property type="entry name" value="holA"/>
    <property type="match status" value="1"/>
</dbReference>
<dbReference type="Gene3D" id="1.20.272.10">
    <property type="match status" value="1"/>
</dbReference>
<reference evidence="9" key="2">
    <citation type="submission" date="2021-04" db="EMBL/GenBank/DDBJ databases">
        <authorList>
            <person name="Gilroy R."/>
        </authorList>
    </citation>
    <scope>NUCLEOTIDE SEQUENCE</scope>
    <source>
        <strain evidence="9">12435</strain>
    </source>
</reference>
<dbReference type="SUPFAM" id="SSF52540">
    <property type="entry name" value="P-loop containing nucleoside triphosphate hydrolases"/>
    <property type="match status" value="1"/>
</dbReference>
<dbReference type="EMBL" id="DXHS01000042">
    <property type="protein sequence ID" value="HIW02166.1"/>
    <property type="molecule type" value="Genomic_DNA"/>
</dbReference>
<evidence type="ECO:0000313" key="9">
    <source>
        <dbReference type="EMBL" id="HIW02166.1"/>
    </source>
</evidence>
<comment type="similarity">
    <text evidence="6">Belongs to the DNA polymerase HolA subunit family.</text>
</comment>
<dbReference type="Gene3D" id="1.10.8.60">
    <property type="match status" value="1"/>
</dbReference>
<evidence type="ECO:0000256" key="7">
    <source>
        <dbReference type="ARBA" id="ARBA00049244"/>
    </source>
</evidence>
<dbReference type="InterPro" id="IPR027417">
    <property type="entry name" value="P-loop_NTPase"/>
</dbReference>
<keyword evidence="5" id="KW-0239">DNA-directed DNA polymerase</keyword>